<keyword evidence="1 4" id="KW-0808">Transferase</keyword>
<dbReference type="PANTHER" id="PTHR43877">
    <property type="entry name" value="AMINOALKYLPHOSPHONATE N-ACETYLTRANSFERASE-RELATED-RELATED"/>
    <property type="match status" value="1"/>
</dbReference>
<dbReference type="SUPFAM" id="SSF55729">
    <property type="entry name" value="Acyl-CoA N-acyltransferases (Nat)"/>
    <property type="match status" value="1"/>
</dbReference>
<dbReference type="InterPro" id="IPR050832">
    <property type="entry name" value="Bact_Acetyltransf"/>
</dbReference>
<name>A0A7G9W9A9_ALKCA</name>
<organism evidence="4 5">
    <name type="scientific">Alkalicella caledoniensis</name>
    <dbReference type="NCBI Taxonomy" id="2731377"/>
    <lineage>
        <taxon>Bacteria</taxon>
        <taxon>Bacillati</taxon>
        <taxon>Bacillota</taxon>
        <taxon>Clostridia</taxon>
        <taxon>Eubacteriales</taxon>
        <taxon>Proteinivoracaceae</taxon>
        <taxon>Alkalicella</taxon>
    </lineage>
</organism>
<proteinExistence type="predicted"/>
<keyword evidence="5" id="KW-1185">Reference proteome</keyword>
<dbReference type="GO" id="GO:0016747">
    <property type="term" value="F:acyltransferase activity, transferring groups other than amino-acyl groups"/>
    <property type="evidence" value="ECO:0007669"/>
    <property type="project" value="InterPro"/>
</dbReference>
<dbReference type="InterPro" id="IPR000182">
    <property type="entry name" value="GNAT_dom"/>
</dbReference>
<dbReference type="Proteomes" id="UP000516160">
    <property type="component" value="Chromosome"/>
</dbReference>
<dbReference type="CDD" id="cd04301">
    <property type="entry name" value="NAT_SF"/>
    <property type="match status" value="1"/>
</dbReference>
<accession>A0A7G9W9A9</accession>
<evidence type="ECO:0000256" key="1">
    <source>
        <dbReference type="ARBA" id="ARBA00022679"/>
    </source>
</evidence>
<evidence type="ECO:0000256" key="2">
    <source>
        <dbReference type="ARBA" id="ARBA00023315"/>
    </source>
</evidence>
<dbReference type="PROSITE" id="PS51186">
    <property type="entry name" value="GNAT"/>
    <property type="match status" value="1"/>
</dbReference>
<gene>
    <name evidence="4" type="ORF">HYG86_11110</name>
</gene>
<dbReference type="EMBL" id="CP058559">
    <property type="protein sequence ID" value="QNO15271.1"/>
    <property type="molecule type" value="Genomic_DNA"/>
</dbReference>
<protein>
    <submittedName>
        <fullName evidence="4">GNAT family N-acetyltransferase</fullName>
    </submittedName>
</protein>
<dbReference type="RefSeq" id="WP_213165635.1">
    <property type="nucleotide sequence ID" value="NZ_CP058559.1"/>
</dbReference>
<dbReference type="AlphaFoldDB" id="A0A7G9W9A9"/>
<dbReference type="Pfam" id="PF00583">
    <property type="entry name" value="Acetyltransf_1"/>
    <property type="match status" value="1"/>
</dbReference>
<evidence type="ECO:0000259" key="3">
    <source>
        <dbReference type="PROSITE" id="PS51186"/>
    </source>
</evidence>
<dbReference type="Gene3D" id="3.40.630.30">
    <property type="match status" value="1"/>
</dbReference>
<evidence type="ECO:0000313" key="5">
    <source>
        <dbReference type="Proteomes" id="UP000516160"/>
    </source>
</evidence>
<sequence length="1023" mass="117674">MVDIKIIEYHRGIAQEVADMWNASHEGWGGGDTVRTAEDVHRSESNSENTNLFIAMEGEKAVGYCSLSEYRFDENTMYIPLLNVRPTHHGKKIGKELLLAALNRTIELGWPRLDLFTWPGNTKAVPLYKKCGFFWEDMDESTHLLNLIPTVLKTQAIKDYFQHIDWYNDSTRIIEVKPDGEKENSFEYYQYSWIKGDINLRVQFERRGRGLRLIETDDYLVCATVEKMNLVFGRKYQVEYKVVNKSGRPLSIEIEGYKDKNIDNTFIASQEVSTEVIISNNFTVGEVQEEQSNFKTHPTVAAKIKINGKQALFQIGIVPEFPAKLVFKGSKEMCYINKQGEFYLDIQNKFDEAAEFEFDLPESHFVDLHQKHFKITLEPKDRTSIPINYTLKGFGFYYPKLEVRVTLKNGDIITFTKKIGYAFKGLNAQFYGETEHYWEIYNDKFVVKLEKMDNWQTPTRQVNDGFITAHMPPRIGKPFFDEFAKKKPTDIKFYKKNGSAVLEYILQSDKKKGIQVKTIHELLSNGLLASNYEIINKGYESDEELSLALPVMHNMEGAVIPLASGIVELHDSIGAELGYWESKDLNENWLFAKSRTIPRGLAWPEEYEVEFKGWHLMLTTSLGKIGVGDKVVTKPIYISVGAFSTWQEFRAFAKQEDSIDYQNPIEHITLRVNGGNPFVDDIINVSVEEKKTSPLDGEISVGINGNVKKEKVSPDDKKKFIEFQLKSSKEIDYVTSIIDLSSYRLEKESVVFRKGKNTINTSVIEEQGQMVYVADNGVLQIKTSPAYGPNLYSLQFKGKEWLDNTFPKVGPKSWWNPWQGGLYSTPEGLLLRTAMKETINVSFTQINDQFYNQWEGIKITVKVTEHERFKGLTFHQYYLMLPGSPVLCQLVEIEQNTGAYIEGDWMHSYFFKPNDHIKTCFHKYKNTSGEWVTSKAGSNAFDGTALSSVSVESSKEKNLVHYISDHRERQLMVSTNQEVIFILDFPKYAIKNGETVKFKPNFFVLTDQRINELALKDLMELKF</sequence>
<reference evidence="4 5" key="1">
    <citation type="submission" date="2020-07" db="EMBL/GenBank/DDBJ databases">
        <title>Alkalicella. sp. LB2 genome.</title>
        <authorList>
            <person name="Postec A."/>
            <person name="Quemeneur M."/>
        </authorList>
    </citation>
    <scope>NUCLEOTIDE SEQUENCE [LARGE SCALE GENOMIC DNA]</scope>
    <source>
        <strain evidence="4 5">LB2</strain>
    </source>
</reference>
<keyword evidence="2" id="KW-0012">Acyltransferase</keyword>
<evidence type="ECO:0000313" key="4">
    <source>
        <dbReference type="EMBL" id="QNO15271.1"/>
    </source>
</evidence>
<feature type="domain" description="N-acetyltransferase" evidence="3">
    <location>
        <begin position="7"/>
        <end position="158"/>
    </location>
</feature>
<dbReference type="InterPro" id="IPR016181">
    <property type="entry name" value="Acyl_CoA_acyltransferase"/>
</dbReference>
<dbReference type="KEGG" id="acae:HYG86_11110"/>